<comment type="caution">
    <text evidence="5">The sequence shown here is derived from an EMBL/GenBank/DDBJ whole genome shotgun (WGS) entry which is preliminary data.</text>
</comment>
<feature type="domain" description="Mannose-1-phosphate guanyltransferase C-terminal" evidence="4">
    <location>
        <begin position="264"/>
        <end position="325"/>
    </location>
</feature>
<evidence type="ECO:0000259" key="3">
    <source>
        <dbReference type="Pfam" id="PF00483"/>
    </source>
</evidence>
<proteinExistence type="inferred from homology"/>
<accession>A0A1Y3PFE2</accession>
<evidence type="ECO:0000313" key="5">
    <source>
        <dbReference type="EMBL" id="OUM86040.1"/>
    </source>
</evidence>
<dbReference type="Gene3D" id="3.90.550.10">
    <property type="entry name" value="Spore Coat Polysaccharide Biosynthesis Protein SpsA, Chain A"/>
    <property type="match status" value="1"/>
</dbReference>
<dbReference type="Proteomes" id="UP000196475">
    <property type="component" value="Unassembled WGS sequence"/>
</dbReference>
<protein>
    <submittedName>
        <fullName evidence="5">Mannose-1-phosphate guanylyltransferase</fullName>
    </submittedName>
</protein>
<comment type="similarity">
    <text evidence="1">Belongs to the transferase hexapeptide repeat family.</text>
</comment>
<feature type="domain" description="Nucleotidyl transferase" evidence="3">
    <location>
        <begin position="2"/>
        <end position="232"/>
    </location>
</feature>
<dbReference type="EMBL" id="LZRT01000094">
    <property type="protein sequence ID" value="OUM86040.1"/>
    <property type="molecule type" value="Genomic_DNA"/>
</dbReference>
<dbReference type="Pfam" id="PF25087">
    <property type="entry name" value="GMPPB_C"/>
    <property type="match status" value="1"/>
</dbReference>
<dbReference type="CDD" id="cd04181">
    <property type="entry name" value="NTP_transferase"/>
    <property type="match status" value="1"/>
</dbReference>
<dbReference type="SUPFAM" id="SSF51161">
    <property type="entry name" value="Trimeric LpxA-like enzymes"/>
    <property type="match status" value="1"/>
</dbReference>
<dbReference type="InterPro" id="IPR011004">
    <property type="entry name" value="Trimer_LpxA-like_sf"/>
</dbReference>
<dbReference type="InterPro" id="IPR029044">
    <property type="entry name" value="Nucleotide-diphossugar_trans"/>
</dbReference>
<organism evidence="5 6">
    <name type="scientific">Bacillus thermozeamaize</name>
    <dbReference type="NCBI Taxonomy" id="230954"/>
    <lineage>
        <taxon>Bacteria</taxon>
        <taxon>Bacillati</taxon>
        <taxon>Bacillota</taxon>
        <taxon>Bacilli</taxon>
        <taxon>Bacillales</taxon>
        <taxon>Bacillaceae</taxon>
        <taxon>Bacillus</taxon>
    </lineage>
</organism>
<gene>
    <name evidence="5" type="ORF">BAA01_01410</name>
</gene>
<evidence type="ECO:0000256" key="1">
    <source>
        <dbReference type="ARBA" id="ARBA00007274"/>
    </source>
</evidence>
<dbReference type="PANTHER" id="PTHR22572">
    <property type="entry name" value="SUGAR-1-PHOSPHATE GUANYL TRANSFERASE"/>
    <property type="match status" value="1"/>
</dbReference>
<reference evidence="6" key="1">
    <citation type="submission" date="2016-06" db="EMBL/GenBank/DDBJ databases">
        <authorList>
            <person name="Nascimento L."/>
            <person name="Pereira R.V."/>
            <person name="Martins L.F."/>
            <person name="Quaggio R.B."/>
            <person name="Silva A.M."/>
            <person name="Setubal J.C."/>
        </authorList>
    </citation>
    <scope>NUCLEOTIDE SEQUENCE [LARGE SCALE GENOMIC DNA]</scope>
</reference>
<evidence type="ECO:0000313" key="6">
    <source>
        <dbReference type="Proteomes" id="UP000196475"/>
    </source>
</evidence>
<dbReference type="InterPro" id="IPR005835">
    <property type="entry name" value="NTP_transferase_dom"/>
</dbReference>
<evidence type="ECO:0000256" key="2">
    <source>
        <dbReference type="ARBA" id="ARBA00022679"/>
    </source>
</evidence>
<dbReference type="SUPFAM" id="SSF53448">
    <property type="entry name" value="Nucleotide-diphospho-sugar transferases"/>
    <property type="match status" value="1"/>
</dbReference>
<evidence type="ECO:0000259" key="4">
    <source>
        <dbReference type="Pfam" id="PF25087"/>
    </source>
</evidence>
<keyword evidence="2 5" id="KW-0808">Transferase</keyword>
<dbReference type="AlphaFoldDB" id="A0A1Y3PFE2"/>
<keyword evidence="5" id="KW-0548">Nucleotidyltransferase</keyword>
<dbReference type="Gene3D" id="2.160.10.10">
    <property type="entry name" value="Hexapeptide repeat proteins"/>
    <property type="match status" value="1"/>
</dbReference>
<dbReference type="FunFam" id="3.90.550.10:FF:000013">
    <property type="entry name" value="mannose-1-phosphate guanyltransferase beta"/>
    <property type="match status" value="1"/>
</dbReference>
<name>A0A1Y3PFE2_9BACI</name>
<sequence>MKALLLAGGLGTRLRPLTEDLPKPMAPLGNRPWLEHLILHLKQEGIEQFVIAVKHYPEVIQRHFGDGSRLGVEIQYAVEKQLLGTAGAIKNAEPMLSDQFLVINADVVQMAPLLPLLEFHRSHGGAVTIGLTRVEDPSAYGVVELTLDGKITRFVEKPPRDQAPSNLINAGIYVMKKEVLEFIPANQEVSIERETFPLLIEQGAGVYGTVIEGYWMDMGTTERYRQAHWDILDGKVPLQLPATRQKQGVYLGKNVQIGKGVILVPPVLIGDHVVLEDNSTIGPYAVIGNHSRIGKGSSCSRSIIWESTSIASGSYVVDCILCDHLLTGADQMMHGAVIKLKMDRRHLQKSGKMAVAKA</sequence>
<dbReference type="GO" id="GO:0016779">
    <property type="term" value="F:nucleotidyltransferase activity"/>
    <property type="evidence" value="ECO:0007669"/>
    <property type="project" value="UniProtKB-KW"/>
</dbReference>
<dbReference type="Pfam" id="PF00483">
    <property type="entry name" value="NTP_transferase"/>
    <property type="match status" value="1"/>
</dbReference>
<dbReference type="InterPro" id="IPR050486">
    <property type="entry name" value="Mannose-1P_guanyltransferase"/>
</dbReference>
<dbReference type="InterPro" id="IPR056729">
    <property type="entry name" value="GMPPB_C"/>
</dbReference>